<dbReference type="PANTHER" id="PTHR47256:SF1">
    <property type="entry name" value="ZN(II)2CYS6 TRANSCRIPTION FACTOR (EUROFUNG)"/>
    <property type="match status" value="1"/>
</dbReference>
<dbReference type="Pfam" id="PF00172">
    <property type="entry name" value="Zn_clus"/>
    <property type="match status" value="1"/>
</dbReference>
<feature type="domain" description="Zn(2)-C6 fungal-type" evidence="7">
    <location>
        <begin position="32"/>
        <end position="61"/>
    </location>
</feature>
<feature type="region of interest" description="Disordered" evidence="6">
    <location>
        <begin position="357"/>
        <end position="376"/>
    </location>
</feature>
<dbReference type="CDD" id="cd00067">
    <property type="entry name" value="GAL4"/>
    <property type="match status" value="1"/>
</dbReference>
<dbReference type="AlphaFoldDB" id="A0A317VP62"/>
<dbReference type="InterPro" id="IPR001138">
    <property type="entry name" value="Zn2Cys6_DnaBD"/>
</dbReference>
<dbReference type="GO" id="GO:0008270">
    <property type="term" value="F:zinc ion binding"/>
    <property type="evidence" value="ECO:0007669"/>
    <property type="project" value="InterPro"/>
</dbReference>
<evidence type="ECO:0000256" key="1">
    <source>
        <dbReference type="ARBA" id="ARBA00022723"/>
    </source>
</evidence>
<dbReference type="EMBL" id="MSFK01000028">
    <property type="protein sequence ID" value="PWY76136.1"/>
    <property type="molecule type" value="Genomic_DNA"/>
</dbReference>
<gene>
    <name evidence="8" type="ORF">BO94DRAFT_473870</name>
</gene>
<dbReference type="SUPFAM" id="SSF57701">
    <property type="entry name" value="Zn2/Cys6 DNA-binding domain"/>
    <property type="match status" value="1"/>
</dbReference>
<keyword evidence="3" id="KW-0238">DNA-binding</keyword>
<dbReference type="RefSeq" id="XP_025464133.1">
    <property type="nucleotide sequence ID" value="XM_025608495.1"/>
</dbReference>
<dbReference type="PROSITE" id="PS50048">
    <property type="entry name" value="ZN2_CY6_FUNGAL_2"/>
    <property type="match status" value="1"/>
</dbReference>
<keyword evidence="2" id="KW-0805">Transcription regulation</keyword>
<dbReference type="GeneID" id="37110638"/>
<evidence type="ECO:0000256" key="3">
    <source>
        <dbReference type="ARBA" id="ARBA00023125"/>
    </source>
</evidence>
<accession>A0A317VP62</accession>
<evidence type="ECO:0000256" key="5">
    <source>
        <dbReference type="ARBA" id="ARBA00023242"/>
    </source>
</evidence>
<dbReference type="Pfam" id="PF04082">
    <property type="entry name" value="Fungal_trans"/>
    <property type="match status" value="1"/>
</dbReference>
<dbReference type="GO" id="GO:0000981">
    <property type="term" value="F:DNA-binding transcription factor activity, RNA polymerase II-specific"/>
    <property type="evidence" value="ECO:0007669"/>
    <property type="project" value="InterPro"/>
</dbReference>
<protein>
    <submittedName>
        <fullName evidence="8">C6 transcription factor</fullName>
    </submittedName>
</protein>
<dbReference type="OrthoDB" id="2593732at2759"/>
<dbReference type="GO" id="GO:0009893">
    <property type="term" value="P:positive regulation of metabolic process"/>
    <property type="evidence" value="ECO:0007669"/>
    <property type="project" value="UniProtKB-ARBA"/>
</dbReference>
<comment type="caution">
    <text evidence="8">The sequence shown here is derived from an EMBL/GenBank/DDBJ whole genome shotgun (WGS) entry which is preliminary data.</text>
</comment>
<dbReference type="GO" id="GO:0003677">
    <property type="term" value="F:DNA binding"/>
    <property type="evidence" value="ECO:0007669"/>
    <property type="project" value="UniProtKB-KW"/>
</dbReference>
<proteinExistence type="predicted"/>
<evidence type="ECO:0000256" key="2">
    <source>
        <dbReference type="ARBA" id="ARBA00023015"/>
    </source>
</evidence>
<dbReference type="PROSITE" id="PS00463">
    <property type="entry name" value="ZN2_CY6_FUNGAL_1"/>
    <property type="match status" value="1"/>
</dbReference>
<dbReference type="PANTHER" id="PTHR47256">
    <property type="entry name" value="ZN(II)2CYS6 TRANSCRIPTION FACTOR (EUROFUNG)-RELATED"/>
    <property type="match status" value="1"/>
</dbReference>
<name>A0A317VP62_9EURO</name>
<evidence type="ECO:0000259" key="7">
    <source>
        <dbReference type="PROSITE" id="PS50048"/>
    </source>
</evidence>
<keyword evidence="1" id="KW-0479">Metal-binding</keyword>
<dbReference type="SMART" id="SM00066">
    <property type="entry name" value="GAL4"/>
    <property type="match status" value="1"/>
</dbReference>
<dbReference type="CDD" id="cd12148">
    <property type="entry name" value="fungal_TF_MHR"/>
    <property type="match status" value="1"/>
</dbReference>
<dbReference type="STRING" id="1450535.A0A317VP62"/>
<dbReference type="Gene3D" id="4.10.240.10">
    <property type="entry name" value="Zn(2)-C6 fungal-type DNA-binding domain"/>
    <property type="match status" value="1"/>
</dbReference>
<feature type="region of interest" description="Disordered" evidence="6">
    <location>
        <begin position="1"/>
        <end position="24"/>
    </location>
</feature>
<evidence type="ECO:0000256" key="6">
    <source>
        <dbReference type="SAM" id="MobiDB-lite"/>
    </source>
</evidence>
<dbReference type="Proteomes" id="UP000246702">
    <property type="component" value="Unassembled WGS sequence"/>
</dbReference>
<dbReference type="GO" id="GO:0006351">
    <property type="term" value="P:DNA-templated transcription"/>
    <property type="evidence" value="ECO:0007669"/>
    <property type="project" value="InterPro"/>
</dbReference>
<evidence type="ECO:0000256" key="4">
    <source>
        <dbReference type="ARBA" id="ARBA00023163"/>
    </source>
</evidence>
<reference evidence="8 9" key="1">
    <citation type="submission" date="2016-12" db="EMBL/GenBank/DDBJ databases">
        <title>The genomes of Aspergillus section Nigri reveals drivers in fungal speciation.</title>
        <authorList>
            <consortium name="DOE Joint Genome Institute"/>
            <person name="Vesth T.C."/>
            <person name="Nybo J."/>
            <person name="Theobald S."/>
            <person name="Brandl J."/>
            <person name="Frisvad J.C."/>
            <person name="Nielsen K.F."/>
            <person name="Lyhne E.K."/>
            <person name="Kogle M.E."/>
            <person name="Kuo A."/>
            <person name="Riley R."/>
            <person name="Clum A."/>
            <person name="Nolan M."/>
            <person name="Lipzen A."/>
            <person name="Salamov A."/>
            <person name="Henrissat B."/>
            <person name="Wiebenga A."/>
            <person name="De Vries R.P."/>
            <person name="Grigoriev I.V."/>
            <person name="Mortensen U.H."/>
            <person name="Andersen M.R."/>
            <person name="Baker S.E."/>
        </authorList>
    </citation>
    <scope>NUCLEOTIDE SEQUENCE [LARGE SCALE GENOMIC DNA]</scope>
    <source>
        <strain evidence="8 9">CBS 115572</strain>
    </source>
</reference>
<keyword evidence="5" id="KW-0539">Nucleus</keyword>
<dbReference type="InterPro" id="IPR036864">
    <property type="entry name" value="Zn2-C6_fun-type_DNA-bd_sf"/>
</dbReference>
<keyword evidence="4" id="KW-0804">Transcription</keyword>
<evidence type="ECO:0000313" key="8">
    <source>
        <dbReference type="EMBL" id="PWY76136.1"/>
    </source>
</evidence>
<keyword evidence="9" id="KW-1185">Reference proteome</keyword>
<dbReference type="InterPro" id="IPR007219">
    <property type="entry name" value="XnlR_reg_dom"/>
</dbReference>
<organism evidence="8 9">
    <name type="scientific">Aspergillus sclerotioniger CBS 115572</name>
    <dbReference type="NCBI Taxonomy" id="1450535"/>
    <lineage>
        <taxon>Eukaryota</taxon>
        <taxon>Fungi</taxon>
        <taxon>Dikarya</taxon>
        <taxon>Ascomycota</taxon>
        <taxon>Pezizomycotina</taxon>
        <taxon>Eurotiomycetes</taxon>
        <taxon>Eurotiomycetidae</taxon>
        <taxon>Eurotiales</taxon>
        <taxon>Aspergillaceae</taxon>
        <taxon>Aspergillus</taxon>
        <taxon>Aspergillus subgen. Circumdati</taxon>
    </lineage>
</organism>
<dbReference type="InterPro" id="IPR053187">
    <property type="entry name" value="Notoamide_regulator"/>
</dbReference>
<sequence length="613" mass="68872">MSDTKSRPLAPAPPGSSSPFDAHQRRRNVGTACAACKSRKLKCTGSVPCANCVKNSVECTLDRTADKRRRGALKRKIDQLADQEELLVRLVSVLRESGNRRAVPLINLIRSDASLDEIRYYINYQLPRLDLAQTPELVEVCEEVKQLQPSQSRSMRRILDARRLSDLPGFQVPAEPWTTVVSDDDFVSHLLSLWFTWSHPFRNWVDKDLFVRDMQEGSLSAQFCSPFLVNIILADACAYSDYPEIYAIPGDPASKGARFYDEAIRLLDKEEGRITIPTVQGLGVLWACASMTGRDRQDWIHRGQLAYAIDELSQKNSTPDSDADQDNPLMARVISRTIWGLFNFSTCHALADKSRPLIKPPQRHSLPPVGHEGGSEEWRPYPENAEGTEGHSTCLFNTLSSLSLIAHEVATLSHGEALPRPRAEIESKVTHLRERLRQCSDSWPTCLKTNLEAPHILCLHMYHDSIIMAMYEPLKDTSTTVDPHPTISPANARQMRFSSARNIARLMRSHRACWGVDRMPVSNIQCITAALFTLLDDVGEPNNREAFITLSIAAKSFSRRWESTRAVLATLRTTAQERGVTLPIETESLFTIHVTPRLVGMRDSVDSFDDSEE</sequence>
<evidence type="ECO:0000313" key="9">
    <source>
        <dbReference type="Proteomes" id="UP000246702"/>
    </source>
</evidence>